<feature type="transmembrane region" description="Helical" evidence="1">
    <location>
        <begin position="49"/>
        <end position="67"/>
    </location>
</feature>
<feature type="transmembrane region" description="Helical" evidence="1">
    <location>
        <begin position="163"/>
        <end position="183"/>
    </location>
</feature>
<feature type="transmembrane region" description="Helical" evidence="1">
    <location>
        <begin position="255"/>
        <end position="279"/>
    </location>
</feature>
<keyword evidence="1" id="KW-1133">Transmembrane helix</keyword>
<feature type="transmembrane region" description="Helical" evidence="1">
    <location>
        <begin position="286"/>
        <end position="306"/>
    </location>
</feature>
<dbReference type="AlphaFoldDB" id="A0A6J6BF89"/>
<feature type="transmembrane region" description="Helical" evidence="1">
    <location>
        <begin position="21"/>
        <end position="42"/>
    </location>
</feature>
<evidence type="ECO:0000313" key="2">
    <source>
        <dbReference type="EMBL" id="CAB4537515.1"/>
    </source>
</evidence>
<gene>
    <name evidence="2" type="ORF">UFOPK1353_00747</name>
</gene>
<protein>
    <submittedName>
        <fullName evidence="2">Unannotated protein</fullName>
    </submittedName>
</protein>
<organism evidence="2">
    <name type="scientific">freshwater metagenome</name>
    <dbReference type="NCBI Taxonomy" id="449393"/>
    <lineage>
        <taxon>unclassified sequences</taxon>
        <taxon>metagenomes</taxon>
        <taxon>ecological metagenomes</taxon>
    </lineage>
</organism>
<accession>A0A6J6BF89</accession>
<feature type="transmembrane region" description="Helical" evidence="1">
    <location>
        <begin position="312"/>
        <end position="331"/>
    </location>
</feature>
<feature type="transmembrane region" description="Helical" evidence="1">
    <location>
        <begin position="79"/>
        <end position="96"/>
    </location>
</feature>
<feature type="transmembrane region" description="Helical" evidence="1">
    <location>
        <begin position="116"/>
        <end position="133"/>
    </location>
</feature>
<sequence length="768" mass="84517">MFSVGFFVVLFAISGLRLIDIAVIVFLTSIQVAVGAFVWLVYRSKHQVGFAEVVGMGATIGFALALISSQLFRTVAPKSYSWAILPLIALGLSLMGSKGKTLNFTKSNSKRNLTEIYILVSGTLIALSTSWYWLIPTALASSVLTTWAILRSNWLARSRRERYLIHVVGIAGLALSIYALNILNSLENIRNPVWWSWRFAKIQDPDVLFGESMMHSVGLFGNSDNIFFAGEKMHYHWFSFAWNDTLNALFQTDPFAITAVAAPVFVIFVIMCLVATVAARFSKSHLTTPIVVLAVSSMCAGPIPFVRMLHPYSYSFNFSLIYTLGLIILLLCVEKSKLLFSATLMFVFSSVLFGSKVSSAIALVSGLLIANLFSLVRRDSDSRHTFAISSVSALTVLLLWFFNYYSSNSKSADSVKFGPGVIFEQKAFMVAGLPVIVFLFGFICISTLVTYSLAGIFWLKGITNSSTRLALKFSLMGGFSSLIAGVLFFEAGENLAYLIQMGIALVLPISIIAICNFNFTLGLKKSTRIVIVALVGVTAAKISWSIFGRVTGNSAAVVYKSSLAIVIPVLIGLAVFSIFRFVLKVESKSAWALFSVLTISAGTLGSYVSFASGFYQDGGDYHELRVDDADMITGSADYRELLVWLRNNSEKYDLVATNRYCSDSYDLAPNCMALWNLTSAISGRQVLVEGLYPPNSQDLDLERENRRLLVDSFVNFPSIEGRAKLEIYGVRWVVADFAVTKTRSWGDFAIARFTNSAGSVLDLERVKN</sequence>
<feature type="transmembrane region" description="Helical" evidence="1">
    <location>
        <begin position="388"/>
        <end position="407"/>
    </location>
</feature>
<evidence type="ECO:0000256" key="1">
    <source>
        <dbReference type="SAM" id="Phobius"/>
    </source>
</evidence>
<dbReference type="EMBL" id="CAEZSE010000115">
    <property type="protein sequence ID" value="CAB4537515.1"/>
    <property type="molecule type" value="Genomic_DNA"/>
</dbReference>
<feature type="transmembrane region" description="Helical" evidence="1">
    <location>
        <begin position="469"/>
        <end position="489"/>
    </location>
</feature>
<keyword evidence="1" id="KW-0812">Transmembrane</keyword>
<proteinExistence type="predicted"/>
<feature type="transmembrane region" description="Helical" evidence="1">
    <location>
        <begin position="427"/>
        <end position="457"/>
    </location>
</feature>
<feature type="transmembrane region" description="Helical" evidence="1">
    <location>
        <begin position="590"/>
        <end position="615"/>
    </location>
</feature>
<feature type="transmembrane region" description="Helical" evidence="1">
    <location>
        <begin position="360"/>
        <end position="376"/>
    </location>
</feature>
<name>A0A6J6BF89_9ZZZZ</name>
<feature type="transmembrane region" description="Helical" evidence="1">
    <location>
        <begin position="338"/>
        <end position="354"/>
    </location>
</feature>
<feature type="transmembrane region" description="Helical" evidence="1">
    <location>
        <begin position="139"/>
        <end position="156"/>
    </location>
</feature>
<keyword evidence="1" id="KW-0472">Membrane</keyword>
<reference evidence="2" key="1">
    <citation type="submission" date="2020-05" db="EMBL/GenBank/DDBJ databases">
        <authorList>
            <person name="Chiriac C."/>
            <person name="Salcher M."/>
            <person name="Ghai R."/>
            <person name="Kavagutti S V."/>
        </authorList>
    </citation>
    <scope>NUCLEOTIDE SEQUENCE</scope>
</reference>
<feature type="transmembrane region" description="Helical" evidence="1">
    <location>
        <begin position="495"/>
        <end position="517"/>
    </location>
</feature>
<feature type="transmembrane region" description="Helical" evidence="1">
    <location>
        <begin position="529"/>
        <end position="547"/>
    </location>
</feature>
<feature type="transmembrane region" description="Helical" evidence="1">
    <location>
        <begin position="559"/>
        <end position="583"/>
    </location>
</feature>